<keyword evidence="4" id="KW-0410">Iron transport</keyword>
<feature type="signal peptide" evidence="14">
    <location>
        <begin position="1"/>
        <end position="25"/>
    </location>
</feature>
<evidence type="ECO:0000256" key="9">
    <source>
        <dbReference type="ARBA" id="ARBA00023136"/>
    </source>
</evidence>
<sequence>MKHNQKYKAITAAILALTLSSQANAEDQKNDKLEEVLVTAQKRVQNAQRVPVAVTKFSGQQLRELGVTDVLDLQTSAPALIVGNTQSASTTSFSIRGVGTSAQNFGLESSVGLYVDGVYRARQSSVINELIDIEAIEVLRGPQGTLFGRNTPSGAVQIKTNAPSHEAGGNVSLSAGNFGLLSASAAGGGSLIDDVLAVRVTGFTSQRDGHVSDENFGEDVLNDRNRFGGRLQFLYTPSETFSARLIADYSEIDEICCAGVTVRNNFVGADGQLGSDALLTAFGGNIISEDQVFDDVSALNSLPISKNEDSGVSLELNFGDEDSRQLTSITAVRSFDQFTSVDADFSNVDLFTRVEDSETSAFSQELRFTNKSEIFEYVVGAYYFEQEIKSGAQFNVGSAFSPFLAQDPSIGQLIGAATAAGIPVADITPAGSGSRDSFVQDHQSTAIFGQIDFRATDNVMLSAGLRYTDEQKEMNGVFTQGDTGPAVDLGAIASGDPRSIVGLAFPGWGYTLGGPLTVVSARDNVEASLDDSQLTGTAKLAYTPNKQTMFYVSYGTGFKSGGTNTDRIAPQFSTVFGAETSKSLEIGVKKDFPSQGLRVNLSLHNTTTEDFQSIAFAGNGFNLINAGEVETRGGELEVLWYPTDSLSISGAVVLNDGEFTSFPGSTCWTATPFQLGQNDPTEVNGVCDRSGDPLNFNPEEVFMLAVNKQFTIGQNDAYLHADYFHRSSVFEDGDLDPLKEQSGYGLLNLRAGMFFSEGSTEWSFWVRNALDEDYLGTYFDVPLQTGKLNAYAREPRTFGVSIRKDF</sequence>
<keyword evidence="14" id="KW-0732">Signal</keyword>
<organism evidence="17 18">
    <name type="scientific">Arenicella xantha</name>
    <dbReference type="NCBI Taxonomy" id="644221"/>
    <lineage>
        <taxon>Bacteria</taxon>
        <taxon>Pseudomonadati</taxon>
        <taxon>Pseudomonadota</taxon>
        <taxon>Gammaproteobacteria</taxon>
        <taxon>Arenicellales</taxon>
        <taxon>Arenicellaceae</taxon>
        <taxon>Arenicella</taxon>
    </lineage>
</organism>
<dbReference type="Pfam" id="PF07715">
    <property type="entry name" value="Plug"/>
    <property type="match status" value="1"/>
</dbReference>
<evidence type="ECO:0000256" key="8">
    <source>
        <dbReference type="ARBA" id="ARBA00023077"/>
    </source>
</evidence>
<keyword evidence="13" id="KW-0175">Coiled coil</keyword>
<keyword evidence="8 12" id="KW-0798">TonB box</keyword>
<evidence type="ECO:0000256" key="12">
    <source>
        <dbReference type="RuleBase" id="RU003357"/>
    </source>
</evidence>
<keyword evidence="9 11" id="KW-0472">Membrane</keyword>
<keyword evidence="18" id="KW-1185">Reference proteome</keyword>
<comment type="similarity">
    <text evidence="11 12">Belongs to the TonB-dependent receptor family.</text>
</comment>
<evidence type="ECO:0000256" key="7">
    <source>
        <dbReference type="ARBA" id="ARBA00023065"/>
    </source>
</evidence>
<dbReference type="InterPro" id="IPR039426">
    <property type="entry name" value="TonB-dep_rcpt-like"/>
</dbReference>
<comment type="caution">
    <text evidence="17">The sequence shown here is derived from an EMBL/GenBank/DDBJ whole genome shotgun (WGS) entry which is preliminary data.</text>
</comment>
<dbReference type="InterPro" id="IPR000531">
    <property type="entry name" value="Beta-barrel_TonB"/>
</dbReference>
<evidence type="ECO:0000256" key="4">
    <source>
        <dbReference type="ARBA" id="ARBA00022496"/>
    </source>
</evidence>
<evidence type="ECO:0000256" key="13">
    <source>
        <dbReference type="SAM" id="Coils"/>
    </source>
</evidence>
<keyword evidence="7" id="KW-0406">Ion transport</keyword>
<evidence type="ECO:0000259" key="16">
    <source>
        <dbReference type="Pfam" id="PF07715"/>
    </source>
</evidence>
<keyword evidence="5 11" id="KW-0812">Transmembrane</keyword>
<evidence type="ECO:0000256" key="11">
    <source>
        <dbReference type="PROSITE-ProRule" id="PRU01360"/>
    </source>
</evidence>
<dbReference type="OrthoDB" id="127311at2"/>
<gene>
    <name evidence="17" type="ORF">DFR28_102536</name>
</gene>
<dbReference type="RefSeq" id="WP_113953914.1">
    <property type="nucleotide sequence ID" value="NZ_QNRT01000002.1"/>
</dbReference>
<evidence type="ECO:0000256" key="10">
    <source>
        <dbReference type="ARBA" id="ARBA00023237"/>
    </source>
</evidence>
<evidence type="ECO:0000256" key="2">
    <source>
        <dbReference type="ARBA" id="ARBA00022448"/>
    </source>
</evidence>
<dbReference type="EMBL" id="QNRT01000002">
    <property type="protein sequence ID" value="RBP51117.1"/>
    <property type="molecule type" value="Genomic_DNA"/>
</dbReference>
<name>A0A395JMS1_9GAMM</name>
<feature type="domain" description="TonB-dependent receptor-like beta-barrel" evidence="15">
    <location>
        <begin position="282"/>
        <end position="768"/>
    </location>
</feature>
<comment type="subcellular location">
    <subcellularLocation>
        <location evidence="1 11">Cell outer membrane</location>
        <topology evidence="1 11">Multi-pass membrane protein</topology>
    </subcellularLocation>
</comment>
<keyword evidence="6" id="KW-0408">Iron</keyword>
<evidence type="ECO:0000256" key="5">
    <source>
        <dbReference type="ARBA" id="ARBA00022692"/>
    </source>
</evidence>
<protein>
    <submittedName>
        <fullName evidence="17">Outer membrane receptor protein involved in Fe transport</fullName>
    </submittedName>
</protein>
<evidence type="ECO:0000256" key="6">
    <source>
        <dbReference type="ARBA" id="ARBA00023004"/>
    </source>
</evidence>
<dbReference type="Proteomes" id="UP000253083">
    <property type="component" value="Unassembled WGS sequence"/>
</dbReference>
<dbReference type="GO" id="GO:0006826">
    <property type="term" value="P:iron ion transport"/>
    <property type="evidence" value="ECO:0007669"/>
    <property type="project" value="UniProtKB-KW"/>
</dbReference>
<feature type="domain" description="TonB-dependent receptor plug" evidence="16">
    <location>
        <begin position="48"/>
        <end position="155"/>
    </location>
</feature>
<dbReference type="PANTHER" id="PTHR32552">
    <property type="entry name" value="FERRICHROME IRON RECEPTOR-RELATED"/>
    <property type="match status" value="1"/>
</dbReference>
<dbReference type="SUPFAM" id="SSF56935">
    <property type="entry name" value="Porins"/>
    <property type="match status" value="1"/>
</dbReference>
<dbReference type="Gene3D" id="2.40.170.20">
    <property type="entry name" value="TonB-dependent receptor, beta-barrel domain"/>
    <property type="match status" value="1"/>
</dbReference>
<dbReference type="PROSITE" id="PS52016">
    <property type="entry name" value="TONB_DEPENDENT_REC_3"/>
    <property type="match status" value="1"/>
</dbReference>
<evidence type="ECO:0000256" key="14">
    <source>
        <dbReference type="SAM" id="SignalP"/>
    </source>
</evidence>
<evidence type="ECO:0000313" key="18">
    <source>
        <dbReference type="Proteomes" id="UP000253083"/>
    </source>
</evidence>
<reference evidence="17 18" key="1">
    <citation type="submission" date="2018-06" db="EMBL/GenBank/DDBJ databases">
        <title>Genomic Encyclopedia of Type Strains, Phase IV (KMG-IV): sequencing the most valuable type-strain genomes for metagenomic binning, comparative biology and taxonomic classification.</title>
        <authorList>
            <person name="Goeker M."/>
        </authorList>
    </citation>
    <scope>NUCLEOTIDE SEQUENCE [LARGE SCALE GENOMIC DNA]</scope>
    <source>
        <strain evidence="17 18">DSM 24032</strain>
    </source>
</reference>
<evidence type="ECO:0000256" key="3">
    <source>
        <dbReference type="ARBA" id="ARBA00022452"/>
    </source>
</evidence>
<proteinExistence type="inferred from homology"/>
<dbReference type="Pfam" id="PF00593">
    <property type="entry name" value="TonB_dep_Rec_b-barrel"/>
    <property type="match status" value="1"/>
</dbReference>
<dbReference type="GO" id="GO:0009279">
    <property type="term" value="C:cell outer membrane"/>
    <property type="evidence" value="ECO:0007669"/>
    <property type="project" value="UniProtKB-SubCell"/>
</dbReference>
<evidence type="ECO:0000313" key="17">
    <source>
        <dbReference type="EMBL" id="RBP51117.1"/>
    </source>
</evidence>
<accession>A0A395JMS1</accession>
<keyword evidence="2 11" id="KW-0813">Transport</keyword>
<feature type="chain" id="PRO_5017287745" evidence="14">
    <location>
        <begin position="26"/>
        <end position="806"/>
    </location>
</feature>
<evidence type="ECO:0000256" key="1">
    <source>
        <dbReference type="ARBA" id="ARBA00004571"/>
    </source>
</evidence>
<keyword evidence="3 11" id="KW-1134">Transmembrane beta strand</keyword>
<dbReference type="PANTHER" id="PTHR32552:SF81">
    <property type="entry name" value="TONB-DEPENDENT OUTER MEMBRANE RECEPTOR"/>
    <property type="match status" value="1"/>
</dbReference>
<dbReference type="InParanoid" id="A0A395JMS1"/>
<dbReference type="AlphaFoldDB" id="A0A395JMS1"/>
<dbReference type="InterPro" id="IPR036942">
    <property type="entry name" value="Beta-barrel_TonB_sf"/>
</dbReference>
<dbReference type="InterPro" id="IPR012910">
    <property type="entry name" value="Plug_dom"/>
</dbReference>
<evidence type="ECO:0000259" key="15">
    <source>
        <dbReference type="Pfam" id="PF00593"/>
    </source>
</evidence>
<keyword evidence="17" id="KW-0675">Receptor</keyword>
<keyword evidence="10 11" id="KW-0998">Cell outer membrane</keyword>
<feature type="coiled-coil region" evidence="13">
    <location>
        <begin position="23"/>
        <end position="50"/>
    </location>
</feature>